<gene>
    <name evidence="2" type="ORF">K7432_003239</name>
</gene>
<evidence type="ECO:0000313" key="2">
    <source>
        <dbReference type="EMBL" id="KAK9721645.1"/>
    </source>
</evidence>
<organism evidence="2 3">
    <name type="scientific">Basidiobolus ranarum</name>
    <dbReference type="NCBI Taxonomy" id="34480"/>
    <lineage>
        <taxon>Eukaryota</taxon>
        <taxon>Fungi</taxon>
        <taxon>Fungi incertae sedis</taxon>
        <taxon>Zoopagomycota</taxon>
        <taxon>Entomophthoromycotina</taxon>
        <taxon>Basidiobolomycetes</taxon>
        <taxon>Basidiobolales</taxon>
        <taxon>Basidiobolaceae</taxon>
        <taxon>Basidiobolus</taxon>
    </lineage>
</organism>
<reference evidence="2 3" key="1">
    <citation type="submission" date="2023-04" db="EMBL/GenBank/DDBJ databases">
        <title>Genome of Basidiobolus ranarum AG-B5.</title>
        <authorList>
            <person name="Stajich J.E."/>
            <person name="Carter-House D."/>
            <person name="Gryganskyi A."/>
        </authorList>
    </citation>
    <scope>NUCLEOTIDE SEQUENCE [LARGE SCALE GENOMIC DNA]</scope>
    <source>
        <strain evidence="2 3">AG-B5</strain>
    </source>
</reference>
<feature type="region of interest" description="Disordered" evidence="1">
    <location>
        <begin position="271"/>
        <end position="378"/>
    </location>
</feature>
<dbReference type="Proteomes" id="UP001479436">
    <property type="component" value="Unassembled WGS sequence"/>
</dbReference>
<comment type="caution">
    <text evidence="2">The sequence shown here is derived from an EMBL/GenBank/DDBJ whole genome shotgun (WGS) entry which is preliminary data.</text>
</comment>
<sequence>MADIEKFEEFPEDFELTEADLANFDPDDPSFDDSFNDEIPAELRDEGILDIPVSSSKDSLAPDSIDAPVSNTSVKTVTDATQQLKEPVEQFEEFNVDYSIEDDTFELDDEEVSPLPNEEKFTVTSQKTDRKPGEVEDGELDGCPTNSAKRNSEFKPNPAQGPNSYRPRNNYGKNNLQNQRRAIPNHDGFQPGMRYMPYPPVNGNPRVNGMMPGMGPFPGGGNIHVNPNFRGFQQRPPFPMNPISPFGMPMMGMQPWGMNGGGYNGIRPGFGMEFNHNQGKPSDLKNPMPKKTIPVTRNRDQRPDREQQKQHEKRPNGSSTLALPKGVNGKRGYTPDTQESYEDRKKFHSNDGPKQQGKPKVTSLNHKQPEAQPPVKAPTNTKGIRVVVNNVADSVSRPQLVEMADSIKKGSIQSVVIDRRNNQAEMIFQTTDSAKMFRRKYHRSALAENHITIDIS</sequence>
<keyword evidence="3" id="KW-1185">Reference proteome</keyword>
<feature type="region of interest" description="Disordered" evidence="1">
    <location>
        <begin position="53"/>
        <end position="84"/>
    </location>
</feature>
<evidence type="ECO:0000256" key="1">
    <source>
        <dbReference type="SAM" id="MobiDB-lite"/>
    </source>
</evidence>
<evidence type="ECO:0008006" key="4">
    <source>
        <dbReference type="Google" id="ProtNLM"/>
    </source>
</evidence>
<feature type="compositionally biased region" description="Polar residues" evidence="1">
    <location>
        <begin position="160"/>
        <end position="176"/>
    </location>
</feature>
<feature type="compositionally biased region" description="Polar residues" evidence="1">
    <location>
        <begin position="69"/>
        <end position="84"/>
    </location>
</feature>
<feature type="compositionally biased region" description="Basic and acidic residues" evidence="1">
    <location>
        <begin position="341"/>
        <end position="351"/>
    </location>
</feature>
<feature type="compositionally biased region" description="Basic and acidic residues" evidence="1">
    <location>
        <begin position="117"/>
        <end position="134"/>
    </location>
</feature>
<protein>
    <recommendedName>
        <fullName evidence="4">RRM domain-containing protein</fullName>
    </recommendedName>
</protein>
<dbReference type="EMBL" id="JASJQH010006972">
    <property type="protein sequence ID" value="KAK9721645.1"/>
    <property type="molecule type" value="Genomic_DNA"/>
</dbReference>
<feature type="compositionally biased region" description="Basic and acidic residues" evidence="1">
    <location>
        <begin position="297"/>
        <end position="315"/>
    </location>
</feature>
<feature type="region of interest" description="Disordered" evidence="1">
    <location>
        <begin position="105"/>
        <end position="176"/>
    </location>
</feature>
<proteinExistence type="predicted"/>
<evidence type="ECO:0000313" key="3">
    <source>
        <dbReference type="Proteomes" id="UP001479436"/>
    </source>
</evidence>
<accession>A0ABR2W6I8</accession>
<name>A0ABR2W6I8_9FUNG</name>